<evidence type="ECO:0000256" key="2">
    <source>
        <dbReference type="ARBA" id="ARBA00022679"/>
    </source>
</evidence>
<dbReference type="Gene3D" id="3.40.50.150">
    <property type="entry name" value="Vaccinia Virus protein VP39"/>
    <property type="match status" value="1"/>
</dbReference>
<dbReference type="InterPro" id="IPR029063">
    <property type="entry name" value="SAM-dependent_MTases_sf"/>
</dbReference>
<dbReference type="PANTHER" id="PTHR10509">
    <property type="entry name" value="O-METHYLTRANSFERASE-RELATED"/>
    <property type="match status" value="1"/>
</dbReference>
<dbReference type="RefSeq" id="WP_015941648.1">
    <property type="nucleotide sequence ID" value="NC_011831.1"/>
</dbReference>
<evidence type="ECO:0000256" key="3">
    <source>
        <dbReference type="ARBA" id="ARBA00022691"/>
    </source>
</evidence>
<dbReference type="GO" id="GO:0008171">
    <property type="term" value="F:O-methyltransferase activity"/>
    <property type="evidence" value="ECO:0007669"/>
    <property type="project" value="InterPro"/>
</dbReference>
<sequence length="218" mass="24206">MRYDITNIAIEDYLHDLMPPRDEVLASLETRAKQQGLSLVGPVQGQFLYLQALMMNARNALEVGITTGYAAIYIMKALRQTGGKMTAIERNPERVKLATEVISAAGMSDLITIHQGEWYELLPSLNEQFDLIFLDVLRSSSNDMQATQALELCVPLLQPGGVLIADNVLCSAQVLEEDVSPLVRGIQRFNRAIMEHPQLESVIIPLRDGVSISRKKLS</sequence>
<dbReference type="InterPro" id="IPR002935">
    <property type="entry name" value="SAM_O-MeTrfase"/>
</dbReference>
<evidence type="ECO:0000313" key="5">
    <source>
        <dbReference type="Proteomes" id="UP000002508"/>
    </source>
</evidence>
<keyword evidence="2" id="KW-0808">Transferase</keyword>
<dbReference type="InterPro" id="IPR050362">
    <property type="entry name" value="Cation-dep_OMT"/>
</dbReference>
<dbReference type="PANTHER" id="PTHR10509:SF14">
    <property type="entry name" value="CAFFEOYL-COA O-METHYLTRANSFERASE 3-RELATED"/>
    <property type="match status" value="1"/>
</dbReference>
<reference evidence="4" key="1">
    <citation type="submission" date="2008-12" db="EMBL/GenBank/DDBJ databases">
        <title>Complete sequence of Chloroflexus aggregans DSM 9485.</title>
        <authorList>
            <consortium name="US DOE Joint Genome Institute"/>
            <person name="Lucas S."/>
            <person name="Copeland A."/>
            <person name="Lapidus A."/>
            <person name="Glavina del Rio T."/>
            <person name="Dalin E."/>
            <person name="Tice H."/>
            <person name="Pitluck S."/>
            <person name="Foster B."/>
            <person name="Larimer F."/>
            <person name="Land M."/>
            <person name="Hauser L."/>
            <person name="Kyrpides N."/>
            <person name="Mikhailova N."/>
            <person name="Bryant D."/>
            <person name="Richardson P."/>
        </authorList>
    </citation>
    <scope>NUCLEOTIDE SEQUENCE</scope>
    <source>
        <strain evidence="4">DSM 9485</strain>
    </source>
</reference>
<dbReference type="HOGENOM" id="CLU_067676_4_0_0"/>
<dbReference type="SUPFAM" id="SSF53335">
    <property type="entry name" value="S-adenosyl-L-methionine-dependent methyltransferases"/>
    <property type="match status" value="1"/>
</dbReference>
<protein>
    <submittedName>
        <fullName evidence="4">O-methyltransferase family 3</fullName>
    </submittedName>
</protein>
<dbReference type="Proteomes" id="UP000002508">
    <property type="component" value="Chromosome"/>
</dbReference>
<dbReference type="CDD" id="cd02440">
    <property type="entry name" value="AdoMet_MTases"/>
    <property type="match status" value="1"/>
</dbReference>
<evidence type="ECO:0000313" key="4">
    <source>
        <dbReference type="EMBL" id="ACL25792.1"/>
    </source>
</evidence>
<dbReference type="STRING" id="326427.Cagg_2932"/>
<gene>
    <name evidence="4" type="ordered locus">Cagg_2932</name>
</gene>
<keyword evidence="3" id="KW-0949">S-adenosyl-L-methionine</keyword>
<proteinExistence type="predicted"/>
<dbReference type="EMBL" id="CP001337">
    <property type="protein sequence ID" value="ACL25792.1"/>
    <property type="molecule type" value="Genomic_DNA"/>
</dbReference>
<accession>B8G659</accession>
<dbReference type="GO" id="GO:0008757">
    <property type="term" value="F:S-adenosylmethionine-dependent methyltransferase activity"/>
    <property type="evidence" value="ECO:0007669"/>
    <property type="project" value="TreeGrafter"/>
</dbReference>
<dbReference type="OrthoDB" id="9799672at2"/>
<dbReference type="PROSITE" id="PS51682">
    <property type="entry name" value="SAM_OMT_I"/>
    <property type="match status" value="1"/>
</dbReference>
<evidence type="ECO:0000256" key="1">
    <source>
        <dbReference type="ARBA" id="ARBA00022603"/>
    </source>
</evidence>
<dbReference type="KEGG" id="cag:Cagg_2932"/>
<keyword evidence="5" id="KW-1185">Reference proteome</keyword>
<dbReference type="AlphaFoldDB" id="B8G659"/>
<keyword evidence="1" id="KW-0489">Methyltransferase</keyword>
<dbReference type="GO" id="GO:0032259">
    <property type="term" value="P:methylation"/>
    <property type="evidence" value="ECO:0007669"/>
    <property type="project" value="UniProtKB-KW"/>
</dbReference>
<dbReference type="eggNOG" id="COG4122">
    <property type="taxonomic scope" value="Bacteria"/>
</dbReference>
<organism evidence="4 5">
    <name type="scientific">Chloroflexus aggregans (strain MD-66 / DSM 9485)</name>
    <dbReference type="NCBI Taxonomy" id="326427"/>
    <lineage>
        <taxon>Bacteria</taxon>
        <taxon>Bacillati</taxon>
        <taxon>Chloroflexota</taxon>
        <taxon>Chloroflexia</taxon>
        <taxon>Chloroflexales</taxon>
        <taxon>Chloroflexineae</taxon>
        <taxon>Chloroflexaceae</taxon>
        <taxon>Chloroflexus</taxon>
    </lineage>
</organism>
<name>B8G659_CHLAD</name>
<dbReference type="Pfam" id="PF01596">
    <property type="entry name" value="Methyltransf_3"/>
    <property type="match status" value="1"/>
</dbReference>